<keyword evidence="1" id="KW-1133">Transmembrane helix</keyword>
<feature type="transmembrane region" description="Helical" evidence="1">
    <location>
        <begin position="27"/>
        <end position="47"/>
    </location>
</feature>
<evidence type="ECO:0000313" key="3">
    <source>
        <dbReference type="Proteomes" id="UP001056429"/>
    </source>
</evidence>
<reference evidence="2" key="2">
    <citation type="submission" date="2021-04" db="EMBL/GenBank/DDBJ databases">
        <authorList>
            <person name="Dong X."/>
        </authorList>
    </citation>
    <scope>NUCLEOTIDE SEQUENCE</scope>
    <source>
        <strain evidence="2">ZWT</strain>
    </source>
</reference>
<gene>
    <name evidence="2" type="ORF">KDK92_05645</name>
</gene>
<keyword evidence="1" id="KW-0472">Membrane</keyword>
<sequence>MTFFFYLGLAMVVYFEYYKAERFTSNMVAAIIFALVVAIGEFGFLSTEIVLKNVIRTSVVVYILINIFVISVEKRRA</sequence>
<protein>
    <submittedName>
        <fullName evidence="2">Uncharacterized protein</fullName>
    </submittedName>
</protein>
<dbReference type="Proteomes" id="UP001056429">
    <property type="component" value="Unassembled WGS sequence"/>
</dbReference>
<reference evidence="2" key="1">
    <citation type="journal article" date="2021" name="mSystems">
        <title>Bacteria and Archaea Synergistically Convert Glycine Betaine to Biogenic Methane in the Formosa Cold Seep of the South China Sea.</title>
        <authorList>
            <person name="Li L."/>
            <person name="Zhang W."/>
            <person name="Zhang S."/>
            <person name="Song L."/>
            <person name="Sun Q."/>
            <person name="Zhang H."/>
            <person name="Xiang H."/>
            <person name="Dong X."/>
        </authorList>
    </citation>
    <scope>NUCLEOTIDE SEQUENCE</scope>
    <source>
        <strain evidence="2">ZWT</strain>
    </source>
</reference>
<evidence type="ECO:0000313" key="2">
    <source>
        <dbReference type="EMBL" id="MCM1989217.1"/>
    </source>
</evidence>
<organism evidence="2 3">
    <name type="scientific">Oceanirhabdus seepicola</name>
    <dbReference type="NCBI Taxonomy" id="2828781"/>
    <lineage>
        <taxon>Bacteria</taxon>
        <taxon>Bacillati</taxon>
        <taxon>Bacillota</taxon>
        <taxon>Clostridia</taxon>
        <taxon>Eubacteriales</taxon>
        <taxon>Clostridiaceae</taxon>
        <taxon>Oceanirhabdus</taxon>
    </lineage>
</organism>
<dbReference type="AlphaFoldDB" id="A0A9J6NZ92"/>
<evidence type="ECO:0000256" key="1">
    <source>
        <dbReference type="SAM" id="Phobius"/>
    </source>
</evidence>
<proteinExistence type="predicted"/>
<comment type="caution">
    <text evidence="2">The sequence shown here is derived from an EMBL/GenBank/DDBJ whole genome shotgun (WGS) entry which is preliminary data.</text>
</comment>
<accession>A0A9J6NZ92</accession>
<dbReference type="RefSeq" id="WP_250858164.1">
    <property type="nucleotide sequence ID" value="NZ_JAGSOJ010000001.1"/>
</dbReference>
<keyword evidence="3" id="KW-1185">Reference proteome</keyword>
<feature type="transmembrane region" description="Helical" evidence="1">
    <location>
        <begin position="53"/>
        <end position="72"/>
    </location>
</feature>
<dbReference type="EMBL" id="JAGSOJ010000001">
    <property type="protein sequence ID" value="MCM1989217.1"/>
    <property type="molecule type" value="Genomic_DNA"/>
</dbReference>
<keyword evidence="1" id="KW-0812">Transmembrane</keyword>
<name>A0A9J6NZ92_9CLOT</name>